<sequence>MVPHKRKTFYGVVRGRRAPIVSSWGVAGALVDGYGNSLHRGFETFDEAKEWMATNGCPEFRCYMPDDDGIAPAARFKGGYYAVARGRRPGIYLTWR</sequence>
<evidence type="ECO:0000259" key="1">
    <source>
        <dbReference type="Pfam" id="PF01693"/>
    </source>
</evidence>
<feature type="domain" description="Ribonuclease H1 N-terminal" evidence="1">
    <location>
        <begin position="80"/>
        <end position="95"/>
    </location>
</feature>
<protein>
    <recommendedName>
        <fullName evidence="1">Ribonuclease H1 N-terminal domain-containing protein</fullName>
    </recommendedName>
</protein>
<comment type="caution">
    <text evidence="2">The sequence shown here is derived from an EMBL/GenBank/DDBJ whole genome shotgun (WGS) entry which is preliminary data.</text>
</comment>
<dbReference type="Pfam" id="PF01693">
    <property type="entry name" value="Cauli_VI"/>
    <property type="match status" value="2"/>
</dbReference>
<evidence type="ECO:0000313" key="2">
    <source>
        <dbReference type="EMBL" id="KAJ9138799.1"/>
    </source>
</evidence>
<gene>
    <name evidence="2" type="ORF">NKR19_g7695</name>
</gene>
<dbReference type="InterPro" id="IPR009027">
    <property type="entry name" value="Ribosomal_bL9/RNase_H1_N"/>
</dbReference>
<dbReference type="AlphaFoldDB" id="A0AA38VLN9"/>
<dbReference type="EMBL" id="JANBVN010000139">
    <property type="protein sequence ID" value="KAJ9138799.1"/>
    <property type="molecule type" value="Genomic_DNA"/>
</dbReference>
<dbReference type="Proteomes" id="UP001174691">
    <property type="component" value="Unassembled WGS sequence"/>
</dbReference>
<name>A0AA38VLN9_9PEZI</name>
<evidence type="ECO:0000313" key="3">
    <source>
        <dbReference type="Proteomes" id="UP001174691"/>
    </source>
</evidence>
<proteinExistence type="predicted"/>
<feature type="domain" description="Ribonuclease H1 N-terminal" evidence="1">
    <location>
        <begin position="9"/>
        <end position="51"/>
    </location>
</feature>
<accession>A0AA38VLN9</accession>
<dbReference type="InterPro" id="IPR011320">
    <property type="entry name" value="RNase_H1_N"/>
</dbReference>
<dbReference type="Gene3D" id="3.40.970.10">
    <property type="entry name" value="Ribonuclease H1, N-terminal domain"/>
    <property type="match status" value="2"/>
</dbReference>
<dbReference type="InterPro" id="IPR037056">
    <property type="entry name" value="RNase_H1_N_sf"/>
</dbReference>
<keyword evidence="3" id="KW-1185">Reference proteome</keyword>
<reference evidence="2" key="1">
    <citation type="submission" date="2022-07" db="EMBL/GenBank/DDBJ databases">
        <title>Fungi with potential for degradation of polypropylene.</title>
        <authorList>
            <person name="Gostincar C."/>
        </authorList>
    </citation>
    <scope>NUCLEOTIDE SEQUENCE</scope>
    <source>
        <strain evidence="2">EXF-13287</strain>
    </source>
</reference>
<dbReference type="SUPFAM" id="SSF55658">
    <property type="entry name" value="L9 N-domain-like"/>
    <property type="match status" value="1"/>
</dbReference>
<organism evidence="2 3">
    <name type="scientific">Coniochaeta hoffmannii</name>
    <dbReference type="NCBI Taxonomy" id="91930"/>
    <lineage>
        <taxon>Eukaryota</taxon>
        <taxon>Fungi</taxon>
        <taxon>Dikarya</taxon>
        <taxon>Ascomycota</taxon>
        <taxon>Pezizomycotina</taxon>
        <taxon>Sordariomycetes</taxon>
        <taxon>Sordariomycetidae</taxon>
        <taxon>Coniochaetales</taxon>
        <taxon>Coniochaetaceae</taxon>
        <taxon>Coniochaeta</taxon>
    </lineage>
</organism>